<feature type="signal peptide" evidence="3">
    <location>
        <begin position="1"/>
        <end position="26"/>
    </location>
</feature>
<feature type="transmembrane region" description="Helical" evidence="2">
    <location>
        <begin position="173"/>
        <end position="195"/>
    </location>
</feature>
<reference evidence="5 6" key="1">
    <citation type="journal article" date="2016" name="Antonie Van Leeuwenhoek">
        <title>Nocardia donostiensis sp. nov., isolated from human respiratory specimens.</title>
        <authorList>
            <person name="Ercibengoa M."/>
            <person name="Bell M."/>
            <person name="Marimon J.M."/>
            <person name="Humrighouse B."/>
            <person name="Klenk H.P."/>
            <person name="Potter G."/>
            <person name="Perez-Trallero E."/>
        </authorList>
    </citation>
    <scope>NUCLEOTIDE SEQUENCE [LARGE SCALE GENOMIC DNA]</scope>
    <source>
        <strain evidence="5 6">X1655</strain>
    </source>
</reference>
<evidence type="ECO:0000313" key="5">
    <source>
        <dbReference type="EMBL" id="ONM47954.1"/>
    </source>
</evidence>
<feature type="region of interest" description="Disordered" evidence="1">
    <location>
        <begin position="56"/>
        <end position="83"/>
    </location>
</feature>
<keyword evidence="2" id="KW-0812">Transmembrane</keyword>
<evidence type="ECO:0000313" key="6">
    <source>
        <dbReference type="Proteomes" id="UP000188836"/>
    </source>
</evidence>
<dbReference type="OrthoDB" id="4559858at2"/>
<comment type="caution">
    <text evidence="5">The sequence shown here is derived from an EMBL/GenBank/DDBJ whole genome shotgun (WGS) entry which is preliminary data.</text>
</comment>
<feature type="transmembrane region" description="Helical" evidence="2">
    <location>
        <begin position="202"/>
        <end position="221"/>
    </location>
</feature>
<keyword evidence="2" id="KW-1133">Transmembrane helix</keyword>
<proteinExistence type="predicted"/>
<sequence>MKFGTFAATALLAVTAVGVSTATVHAEPSAAVAEQMQSEGVEQGVGYRTRLIASDTADTADAEQAEKSDPQASDSGKPQLADVGRTIETVVTNGRFALTEDGRTATLTSADGEVIAEVPLEFDLNGSRVSVAHEISDDGQRLALTPDVTAEQIGEMRPISSMSKLVAELEKNVIGLVVGGIVGGIIGSLIGLGFFSLLTGPIGLVVGAVAGGLIMGGQPFADAVLAVLNGEP</sequence>
<accession>A0A1V2TEP9</accession>
<evidence type="ECO:0000256" key="3">
    <source>
        <dbReference type="SAM" id="SignalP"/>
    </source>
</evidence>
<keyword evidence="6" id="KW-1185">Reference proteome</keyword>
<name>A0A1V2TEP9_9NOCA</name>
<keyword evidence="3" id="KW-0732">Signal</keyword>
<dbReference type="Pfam" id="PF26059">
    <property type="entry name" value="DUF8020"/>
    <property type="match status" value="1"/>
</dbReference>
<dbReference type="EMBL" id="MUMY01000012">
    <property type="protein sequence ID" value="ONM47954.1"/>
    <property type="molecule type" value="Genomic_DNA"/>
</dbReference>
<feature type="domain" description="DUF8020" evidence="4">
    <location>
        <begin position="81"/>
        <end position="147"/>
    </location>
</feature>
<dbReference type="Proteomes" id="UP000188836">
    <property type="component" value="Unassembled WGS sequence"/>
</dbReference>
<keyword evidence="2" id="KW-0472">Membrane</keyword>
<dbReference type="AlphaFoldDB" id="A0A1V2TEP9"/>
<gene>
    <name evidence="5" type="ORF">B0T46_15060</name>
</gene>
<dbReference type="STRING" id="1538463.B0T36_21560"/>
<organism evidence="5 6">
    <name type="scientific">Nocardia donostiensis</name>
    <dbReference type="NCBI Taxonomy" id="1538463"/>
    <lineage>
        <taxon>Bacteria</taxon>
        <taxon>Bacillati</taxon>
        <taxon>Actinomycetota</taxon>
        <taxon>Actinomycetes</taxon>
        <taxon>Mycobacteriales</taxon>
        <taxon>Nocardiaceae</taxon>
        <taxon>Nocardia</taxon>
    </lineage>
</organism>
<evidence type="ECO:0000256" key="2">
    <source>
        <dbReference type="SAM" id="Phobius"/>
    </source>
</evidence>
<protein>
    <recommendedName>
        <fullName evidence="4">DUF8020 domain-containing protein</fullName>
    </recommendedName>
</protein>
<dbReference type="InterPro" id="IPR058333">
    <property type="entry name" value="DUF8020"/>
</dbReference>
<feature type="chain" id="PRO_5039011809" description="DUF8020 domain-containing protein" evidence="3">
    <location>
        <begin position="27"/>
        <end position="232"/>
    </location>
</feature>
<evidence type="ECO:0000256" key="1">
    <source>
        <dbReference type="SAM" id="MobiDB-lite"/>
    </source>
</evidence>
<dbReference type="RefSeq" id="WP_077117600.1">
    <property type="nucleotide sequence ID" value="NZ_LOKT01000016.1"/>
</dbReference>
<evidence type="ECO:0000259" key="4">
    <source>
        <dbReference type="Pfam" id="PF26059"/>
    </source>
</evidence>